<comment type="caution">
    <text evidence="10">The sequence shown here is derived from an EMBL/GenBank/DDBJ whole genome shotgun (WGS) entry which is preliminary data.</text>
</comment>
<dbReference type="Pfam" id="PF08323">
    <property type="entry name" value="Glyco_transf_5"/>
    <property type="match status" value="1"/>
</dbReference>
<comment type="function">
    <text evidence="2 7">Synthesizes alpha-1,4-glucan chains using ADP-glucose.</text>
</comment>
<evidence type="ECO:0000256" key="7">
    <source>
        <dbReference type="HAMAP-Rule" id="MF_00484"/>
    </source>
</evidence>
<dbReference type="GO" id="GO:0005978">
    <property type="term" value="P:glycogen biosynthetic process"/>
    <property type="evidence" value="ECO:0007669"/>
    <property type="project" value="UniProtKB-UniRule"/>
</dbReference>
<keyword evidence="5 7" id="KW-0808">Transferase</keyword>
<dbReference type="EC" id="2.4.1.21" evidence="7"/>
<evidence type="ECO:0000256" key="1">
    <source>
        <dbReference type="ARBA" id="ARBA00001478"/>
    </source>
</evidence>
<dbReference type="CDD" id="cd03791">
    <property type="entry name" value="GT5_Glycogen_synthase_DULL1-like"/>
    <property type="match status" value="1"/>
</dbReference>
<proteinExistence type="inferred from homology"/>
<reference evidence="11" key="1">
    <citation type="submission" date="2015-07" db="EMBL/GenBank/DDBJ databases">
        <title>Draft genome sequence of the purine-degrading Gottschalkia purinilyticum DSM 1384 (formerly Clostridium purinilyticum).</title>
        <authorList>
            <person name="Poehlein A."/>
            <person name="Schiel-Bengelsdorf B."/>
            <person name="Bengelsdorf F.R."/>
            <person name="Daniel R."/>
            <person name="Duerre P."/>
        </authorList>
    </citation>
    <scope>NUCLEOTIDE SEQUENCE [LARGE SCALE GENOMIC DNA]</scope>
    <source>
        <strain evidence="11">DSM 1384</strain>
    </source>
</reference>
<dbReference type="InterPro" id="IPR011835">
    <property type="entry name" value="GS/SS"/>
</dbReference>
<dbReference type="PATRIC" id="fig|1503.3.peg.258"/>
<dbReference type="PANTHER" id="PTHR45825:SF11">
    <property type="entry name" value="ALPHA AMYLASE DOMAIN-CONTAINING PROTEIN"/>
    <property type="match status" value="1"/>
</dbReference>
<gene>
    <name evidence="7 10" type="primary">glgA</name>
    <name evidence="10" type="ORF">CLPU_11c00940</name>
</gene>
<sequence>MKVLFVASEGVPFIKSGGLGDVIGALPKALRKHDIDVRVIIPLYRDISKDYKDNMSFLKSIVVKLAWRNQYCGIFQTEYEGVKFYFIDNEYYFKRDRLYGYGDDAERYAFFSKSVLDILPEIDFRPDIIHCHDWHAGLVSVFLKTHYKYSEFHKNILTLFTIHNLHYQGIFSKEILKNILDLDDEYLTIDTLEYYGDINCMKGGVIFSDILNTVSKSYAEEIKYPYFGEGLDGILRKRFNDLKGIVNGIDYDMYNPKTDPYIYKNYDSNNLDFKNQNKINLQRELELNVNGSKPIVGIVSRLVSGKGMDLIAHILEELLCSTDIQIVVLGTGEAKYEDVFKSMSYRFPERVSANITFHDQLAHKIYAGSDILLMPSRFEPCGLSQLIALRYGTIPVVRETGGLKDTVYSFNENTMEGNGFAFKNYNAHDMLFTLKRAISIYEKKDIWTNLVKRAMGCDYSWNNSAKEYIELYMYLINNRGGCLC</sequence>
<dbReference type="GO" id="GO:0004373">
    <property type="term" value="F:alpha-1,4-glucan glucosyltransferase (UDP-glucose donor) activity"/>
    <property type="evidence" value="ECO:0007669"/>
    <property type="project" value="InterPro"/>
</dbReference>
<dbReference type="NCBIfam" id="NF001899">
    <property type="entry name" value="PRK00654.1-2"/>
    <property type="match status" value="1"/>
</dbReference>
<dbReference type="NCBIfam" id="NF001898">
    <property type="entry name" value="PRK00654.1-1"/>
    <property type="match status" value="1"/>
</dbReference>
<dbReference type="RefSeq" id="WP_050355833.1">
    <property type="nucleotide sequence ID" value="NZ_LGSS01000011.1"/>
</dbReference>
<dbReference type="Pfam" id="PF00534">
    <property type="entry name" value="Glycos_transf_1"/>
    <property type="match status" value="1"/>
</dbReference>
<dbReference type="HAMAP" id="MF_00484">
    <property type="entry name" value="Glycogen_synth"/>
    <property type="match status" value="1"/>
</dbReference>
<evidence type="ECO:0000259" key="8">
    <source>
        <dbReference type="Pfam" id="PF00534"/>
    </source>
</evidence>
<dbReference type="OrthoDB" id="9808590at2"/>
<dbReference type="UniPathway" id="UPA00164"/>
<feature type="binding site" evidence="7">
    <location>
        <position position="15"/>
    </location>
    <ligand>
        <name>ADP-alpha-D-glucose</name>
        <dbReference type="ChEBI" id="CHEBI:57498"/>
    </ligand>
</feature>
<keyword evidence="4 7" id="KW-0328">Glycosyltransferase</keyword>
<dbReference type="Proteomes" id="UP000037267">
    <property type="component" value="Unassembled WGS sequence"/>
</dbReference>
<protein>
    <recommendedName>
        <fullName evidence="7">Glycogen synthase</fullName>
        <ecNumber evidence="7">2.4.1.21</ecNumber>
    </recommendedName>
    <alternativeName>
        <fullName evidence="7">Starch [bacterial glycogen] synthase</fullName>
    </alternativeName>
</protein>
<accession>A0A0L0W9D5</accession>
<dbReference type="AlphaFoldDB" id="A0A0L0W9D5"/>
<dbReference type="InterPro" id="IPR001296">
    <property type="entry name" value="Glyco_trans_1"/>
</dbReference>
<dbReference type="InterPro" id="IPR013534">
    <property type="entry name" value="Starch_synth_cat_dom"/>
</dbReference>
<name>A0A0L0W9D5_GOTPU</name>
<organism evidence="10 11">
    <name type="scientific">Gottschalkia purinilytica</name>
    <name type="common">Clostridium purinilyticum</name>
    <dbReference type="NCBI Taxonomy" id="1503"/>
    <lineage>
        <taxon>Bacteria</taxon>
        <taxon>Bacillati</taxon>
        <taxon>Bacillota</taxon>
        <taxon>Tissierellia</taxon>
        <taxon>Tissierellales</taxon>
        <taxon>Gottschalkiaceae</taxon>
        <taxon>Gottschalkia</taxon>
    </lineage>
</organism>
<dbReference type="PANTHER" id="PTHR45825">
    <property type="entry name" value="GRANULE-BOUND STARCH SYNTHASE 1, CHLOROPLASTIC/AMYLOPLASTIC"/>
    <property type="match status" value="1"/>
</dbReference>
<feature type="domain" description="Starch synthase catalytic" evidence="9">
    <location>
        <begin position="2"/>
        <end position="237"/>
    </location>
</feature>
<dbReference type="GO" id="GO:0009011">
    <property type="term" value="F:alpha-1,4-glucan glucosyltransferase (ADP-glucose donor) activity"/>
    <property type="evidence" value="ECO:0007669"/>
    <property type="project" value="UniProtKB-UniRule"/>
</dbReference>
<comment type="pathway">
    <text evidence="7">Glycan biosynthesis; glycogen biosynthesis.</text>
</comment>
<comment type="similarity">
    <text evidence="3 7">Belongs to the glycosyltransferase 1 family. Bacterial/plant glycogen synthase subfamily.</text>
</comment>
<comment type="catalytic activity">
    <reaction evidence="1 7">
        <text>[(1-&gt;4)-alpha-D-glucosyl](n) + ADP-alpha-D-glucose = [(1-&gt;4)-alpha-D-glucosyl](n+1) + ADP + H(+)</text>
        <dbReference type="Rhea" id="RHEA:18189"/>
        <dbReference type="Rhea" id="RHEA-COMP:9584"/>
        <dbReference type="Rhea" id="RHEA-COMP:9587"/>
        <dbReference type="ChEBI" id="CHEBI:15378"/>
        <dbReference type="ChEBI" id="CHEBI:15444"/>
        <dbReference type="ChEBI" id="CHEBI:57498"/>
        <dbReference type="ChEBI" id="CHEBI:456216"/>
        <dbReference type="EC" id="2.4.1.21"/>
    </reaction>
</comment>
<dbReference type="STRING" id="1503.CLPU_11c00940"/>
<feature type="domain" description="Glycosyl transferase family 1" evidence="8">
    <location>
        <begin position="287"/>
        <end position="447"/>
    </location>
</feature>
<evidence type="ECO:0000256" key="2">
    <source>
        <dbReference type="ARBA" id="ARBA00002764"/>
    </source>
</evidence>
<dbReference type="NCBIfam" id="TIGR02095">
    <property type="entry name" value="glgA"/>
    <property type="match status" value="1"/>
</dbReference>
<keyword evidence="11" id="KW-1185">Reference proteome</keyword>
<evidence type="ECO:0000256" key="3">
    <source>
        <dbReference type="ARBA" id="ARBA00010281"/>
    </source>
</evidence>
<evidence type="ECO:0000313" key="10">
    <source>
        <dbReference type="EMBL" id="KNF07925.1"/>
    </source>
</evidence>
<evidence type="ECO:0000256" key="5">
    <source>
        <dbReference type="ARBA" id="ARBA00022679"/>
    </source>
</evidence>
<evidence type="ECO:0000259" key="9">
    <source>
        <dbReference type="Pfam" id="PF08323"/>
    </source>
</evidence>
<evidence type="ECO:0000313" key="11">
    <source>
        <dbReference type="Proteomes" id="UP000037267"/>
    </source>
</evidence>
<dbReference type="EMBL" id="LGSS01000011">
    <property type="protein sequence ID" value="KNF07925.1"/>
    <property type="molecule type" value="Genomic_DNA"/>
</dbReference>
<dbReference type="Gene3D" id="3.40.50.2000">
    <property type="entry name" value="Glycogen Phosphorylase B"/>
    <property type="match status" value="2"/>
</dbReference>
<evidence type="ECO:0000256" key="4">
    <source>
        <dbReference type="ARBA" id="ARBA00022676"/>
    </source>
</evidence>
<keyword evidence="6 7" id="KW-0320">Glycogen biosynthesis</keyword>
<dbReference type="SUPFAM" id="SSF53756">
    <property type="entry name" value="UDP-Glycosyltransferase/glycogen phosphorylase"/>
    <property type="match status" value="1"/>
</dbReference>
<evidence type="ECO:0000256" key="6">
    <source>
        <dbReference type="ARBA" id="ARBA00023056"/>
    </source>
</evidence>